<dbReference type="EMBL" id="KV448156">
    <property type="protein sequence ID" value="OAX42505.1"/>
    <property type="molecule type" value="Genomic_DNA"/>
</dbReference>
<accession>A0A1B7NCC7</accession>
<sequence>MTTPPFRASQRESKLFSLCLFQPGLRGKCKNKCDGENCCNKRILKRQPDFYDQKSLVQEVIEAAGHLCMFFFCRNFIAS</sequence>
<evidence type="ECO:0000313" key="2">
    <source>
        <dbReference type="Proteomes" id="UP000092154"/>
    </source>
</evidence>
<organism evidence="1 2">
    <name type="scientific">Rhizopogon vinicolor AM-OR11-026</name>
    <dbReference type="NCBI Taxonomy" id="1314800"/>
    <lineage>
        <taxon>Eukaryota</taxon>
        <taxon>Fungi</taxon>
        <taxon>Dikarya</taxon>
        <taxon>Basidiomycota</taxon>
        <taxon>Agaricomycotina</taxon>
        <taxon>Agaricomycetes</taxon>
        <taxon>Agaricomycetidae</taxon>
        <taxon>Boletales</taxon>
        <taxon>Suillineae</taxon>
        <taxon>Rhizopogonaceae</taxon>
        <taxon>Rhizopogon</taxon>
    </lineage>
</organism>
<dbReference type="AlphaFoldDB" id="A0A1B7NCC7"/>
<protein>
    <submittedName>
        <fullName evidence="1">Uncharacterized protein</fullName>
    </submittedName>
</protein>
<dbReference type="InParanoid" id="A0A1B7NCC7"/>
<gene>
    <name evidence="1" type="ORF">K503DRAFT_828051</name>
</gene>
<dbReference type="OrthoDB" id="10427840at2759"/>
<proteinExistence type="predicted"/>
<name>A0A1B7NCC7_9AGAM</name>
<dbReference type="Proteomes" id="UP000092154">
    <property type="component" value="Unassembled WGS sequence"/>
</dbReference>
<reference evidence="1 2" key="1">
    <citation type="submission" date="2016-06" db="EMBL/GenBank/DDBJ databases">
        <title>Comparative genomics of the ectomycorrhizal sister species Rhizopogon vinicolor and Rhizopogon vesiculosus (Basidiomycota: Boletales) reveals a divergence of the mating type B locus.</title>
        <authorList>
            <consortium name="DOE Joint Genome Institute"/>
            <person name="Mujic A.B."/>
            <person name="Kuo A."/>
            <person name="Tritt A."/>
            <person name="Lipzen A."/>
            <person name="Chen C."/>
            <person name="Johnson J."/>
            <person name="Sharma A."/>
            <person name="Barry K."/>
            <person name="Grigoriev I.V."/>
            <person name="Spatafora J.W."/>
        </authorList>
    </citation>
    <scope>NUCLEOTIDE SEQUENCE [LARGE SCALE GENOMIC DNA]</scope>
    <source>
        <strain evidence="1 2">AM-OR11-026</strain>
    </source>
</reference>
<keyword evidence="2" id="KW-1185">Reference proteome</keyword>
<evidence type="ECO:0000313" key="1">
    <source>
        <dbReference type="EMBL" id="OAX42505.1"/>
    </source>
</evidence>
<dbReference type="STRING" id="1314800.A0A1B7NCC7"/>